<sequence>MDAVRPDEHDDPVAAVRAARTRGAMLSLPTSGTSGPTARRVLRSTESWWVTFDAYSDLTGVSEGVRVWVPGPSTSTMVLFARVHAAVCDARLVASPADATHACLTPARLARDAGALPRGTVVTVAGASLSPAAWMAAARHGLELRHYYGAAELSFVAAGTTGEDLRAFPGVEIDIRPTDAAHPTRSEDHADELPDGERATTGEIWVRSAWVCDGYDGPPGSLRRDPHGWATVGDLGALRGDGVLTVHGRPDTVTTGGATVLLADVEAALVPRAGGPIAVHGIPHPTLGEVVAVALTDARDRESLEPYARAHLSAAQRPRVWRVVPELPLTAAGKVDRARLARDAAR</sequence>
<dbReference type="Proteomes" id="UP000035721">
    <property type="component" value="Unassembled WGS sequence"/>
</dbReference>
<dbReference type="Pfam" id="PF13193">
    <property type="entry name" value="AMP-binding_C"/>
    <property type="match status" value="1"/>
</dbReference>
<evidence type="ECO:0000256" key="1">
    <source>
        <dbReference type="SAM" id="MobiDB-lite"/>
    </source>
</evidence>
<dbReference type="InterPro" id="IPR050237">
    <property type="entry name" value="ATP-dep_AMP-bd_enzyme"/>
</dbReference>
<comment type="caution">
    <text evidence="3">The sequence shown here is derived from an EMBL/GenBank/DDBJ whole genome shotgun (WGS) entry which is preliminary data.</text>
</comment>
<dbReference type="PANTHER" id="PTHR43767:SF1">
    <property type="entry name" value="NONRIBOSOMAL PEPTIDE SYNTHASE PES1 (EUROFUNG)-RELATED"/>
    <property type="match status" value="1"/>
</dbReference>
<reference evidence="3 4" key="1">
    <citation type="journal article" date="2013" name="ISME J.">
        <title>A metabolic model for members of the genus Tetrasphaera involved in enhanced biological phosphorus removal.</title>
        <authorList>
            <person name="Kristiansen R."/>
            <person name="Nguyen H.T.T."/>
            <person name="Saunders A.M."/>
            <person name="Nielsen J.L."/>
            <person name="Wimmer R."/>
            <person name="Le V.Q."/>
            <person name="McIlroy S.J."/>
            <person name="Petrovski S."/>
            <person name="Seviour R.J."/>
            <person name="Calteau A."/>
            <person name="Nielsen K.L."/>
            <person name="Nielsen P.H."/>
        </authorList>
    </citation>
    <scope>NUCLEOTIDE SEQUENCE [LARGE SCALE GENOMIC DNA]</scope>
    <source>
        <strain evidence="3 4">T1-X7</strain>
    </source>
</reference>
<gene>
    <name evidence="3" type="ORF">BN12_1960002</name>
</gene>
<feature type="domain" description="AMP-binding enzyme C-terminal" evidence="2">
    <location>
        <begin position="277"/>
        <end position="334"/>
    </location>
</feature>
<dbReference type="GO" id="GO:0016878">
    <property type="term" value="F:acid-thiol ligase activity"/>
    <property type="evidence" value="ECO:0007669"/>
    <property type="project" value="UniProtKB-ARBA"/>
</dbReference>
<keyword evidence="3" id="KW-0436">Ligase</keyword>
<dbReference type="Gene3D" id="3.40.50.12780">
    <property type="entry name" value="N-terminal domain of ligase-like"/>
    <property type="match status" value="1"/>
</dbReference>
<dbReference type="AlphaFoldDB" id="A0A077LZR2"/>
<accession>A0A077LZR2</accession>
<dbReference type="InterPro" id="IPR042099">
    <property type="entry name" value="ANL_N_sf"/>
</dbReference>
<feature type="region of interest" description="Disordered" evidence="1">
    <location>
        <begin position="177"/>
        <end position="198"/>
    </location>
</feature>
<keyword evidence="4" id="KW-1185">Reference proteome</keyword>
<evidence type="ECO:0000313" key="3">
    <source>
        <dbReference type="EMBL" id="CCH77434.1"/>
    </source>
</evidence>
<organism evidence="3 4">
    <name type="scientific">Nostocoides japonicum T1-X7</name>
    <dbReference type="NCBI Taxonomy" id="1194083"/>
    <lineage>
        <taxon>Bacteria</taxon>
        <taxon>Bacillati</taxon>
        <taxon>Actinomycetota</taxon>
        <taxon>Actinomycetes</taxon>
        <taxon>Micrococcales</taxon>
        <taxon>Intrasporangiaceae</taxon>
        <taxon>Nostocoides</taxon>
    </lineage>
</organism>
<dbReference type="SUPFAM" id="SSF56801">
    <property type="entry name" value="Acetyl-CoA synthetase-like"/>
    <property type="match status" value="1"/>
</dbReference>
<protein>
    <submittedName>
        <fullName evidence="3">O-succinylbenzoate-CoA ligase</fullName>
    </submittedName>
</protein>
<name>A0A077LZR2_9MICO</name>
<dbReference type="InterPro" id="IPR045851">
    <property type="entry name" value="AMP-bd_C_sf"/>
</dbReference>
<evidence type="ECO:0000259" key="2">
    <source>
        <dbReference type="Pfam" id="PF13193"/>
    </source>
</evidence>
<dbReference type="Gene3D" id="3.30.300.30">
    <property type="match status" value="1"/>
</dbReference>
<proteinExistence type="predicted"/>
<dbReference type="InterPro" id="IPR025110">
    <property type="entry name" value="AMP-bd_C"/>
</dbReference>
<evidence type="ECO:0000313" key="4">
    <source>
        <dbReference type="Proteomes" id="UP000035721"/>
    </source>
</evidence>
<dbReference type="EMBL" id="CAJB01000108">
    <property type="protein sequence ID" value="CCH77434.1"/>
    <property type="molecule type" value="Genomic_DNA"/>
</dbReference>
<dbReference type="OrthoDB" id="5240965at2"/>
<dbReference type="RefSeq" id="WP_048554398.1">
    <property type="nucleotide sequence ID" value="NZ_HF570958.1"/>
</dbReference>
<dbReference type="PANTHER" id="PTHR43767">
    <property type="entry name" value="LONG-CHAIN-FATTY-ACID--COA LIGASE"/>
    <property type="match status" value="1"/>
</dbReference>
<dbReference type="STRING" id="1194083.BN12_1960002"/>